<dbReference type="Proteomes" id="UP001368500">
    <property type="component" value="Unassembled WGS sequence"/>
</dbReference>
<dbReference type="InterPro" id="IPR047641">
    <property type="entry name" value="ABC_transpr_MalK/UgpC-like"/>
</dbReference>
<dbReference type="Gene3D" id="2.40.50.100">
    <property type="match status" value="1"/>
</dbReference>
<dbReference type="PROSITE" id="PS00211">
    <property type="entry name" value="ABC_TRANSPORTER_1"/>
    <property type="match status" value="1"/>
</dbReference>
<comment type="caution">
    <text evidence="8">The sequence shown here is derived from an EMBL/GenBank/DDBJ whole genome shotgun (WGS) entry which is preliminary data.</text>
</comment>
<evidence type="ECO:0000256" key="4">
    <source>
        <dbReference type="ARBA" id="ARBA00022741"/>
    </source>
</evidence>
<evidence type="ECO:0000256" key="5">
    <source>
        <dbReference type="ARBA" id="ARBA00022840"/>
    </source>
</evidence>
<protein>
    <submittedName>
        <fullName evidence="8">Sn-glycerol-3-phosphate ABC transporter ATP-binding protein UgpC</fullName>
    </submittedName>
</protein>
<keyword evidence="4" id="KW-0547">Nucleotide-binding</keyword>
<sequence>MAGIDLHAVCKRYGDHTPVIRDVDLSIAAGEFCVFVGPSGCGKSTLLRMIAGLEDISSGELHIGGQRMNDVAPAQRGVAMVFQSYALFPHMTVRENMSFGLELAGTPKAEIRRKVDEAARVLQLDHLLDRKPKALSGGQRQRVAIGRAIVRQPGVFLFDEPLSNLDAALRVQTRFEIAKLHREFGHASTVYVTHDQVEAMTLADRILLLNSGEAVQREGSVAQCGTPLELYHRPRNLFVAGFIGSPKMNVLAGRLVEARPGLARVRLDSGEELAAAVDAQSLPPDSPVSLGIRPEHTVLGSAVQHLVRPVQWQERLGDATYLYLDSGRQDGRTEAPLVARAPGQTHASPGQRVAIGLPADALHLFGPDGVALPRCVTEADLPLPEAA</sequence>
<dbReference type="PANTHER" id="PTHR43875:SF3">
    <property type="entry name" value="MALTOSE_MALTODEXTRIN IMPORT ATP-BINDING PROTEIN MALK"/>
    <property type="match status" value="1"/>
</dbReference>
<keyword evidence="2" id="KW-1003">Cell membrane</keyword>
<feature type="domain" description="ABC transporter" evidence="7">
    <location>
        <begin position="4"/>
        <end position="243"/>
    </location>
</feature>
<evidence type="ECO:0000256" key="1">
    <source>
        <dbReference type="ARBA" id="ARBA00022448"/>
    </source>
</evidence>
<keyword evidence="9" id="KW-1185">Reference proteome</keyword>
<keyword evidence="1" id="KW-0813">Transport</keyword>
<dbReference type="InterPro" id="IPR008995">
    <property type="entry name" value="Mo/tungstate-bd_C_term_dom"/>
</dbReference>
<dbReference type="InterPro" id="IPR040582">
    <property type="entry name" value="OB_MalK-like"/>
</dbReference>
<dbReference type="PANTHER" id="PTHR43875">
    <property type="entry name" value="MALTODEXTRIN IMPORT ATP-BINDING PROTEIN MSMX"/>
    <property type="match status" value="1"/>
</dbReference>
<accession>A0ABU9BGT6</accession>
<dbReference type="CDD" id="cd03301">
    <property type="entry name" value="ABC_MalK_N"/>
    <property type="match status" value="1"/>
</dbReference>
<keyword evidence="3" id="KW-0997">Cell inner membrane</keyword>
<dbReference type="InterPro" id="IPR027417">
    <property type="entry name" value="P-loop_NTPase"/>
</dbReference>
<evidence type="ECO:0000259" key="7">
    <source>
        <dbReference type="PROSITE" id="PS50893"/>
    </source>
</evidence>
<dbReference type="InterPro" id="IPR003593">
    <property type="entry name" value="AAA+_ATPase"/>
</dbReference>
<dbReference type="InterPro" id="IPR003439">
    <property type="entry name" value="ABC_transporter-like_ATP-bd"/>
</dbReference>
<dbReference type="GO" id="GO:0005524">
    <property type="term" value="F:ATP binding"/>
    <property type="evidence" value="ECO:0007669"/>
    <property type="project" value="UniProtKB-KW"/>
</dbReference>
<keyword evidence="5 8" id="KW-0067">ATP-binding</keyword>
<evidence type="ECO:0000256" key="2">
    <source>
        <dbReference type="ARBA" id="ARBA00022475"/>
    </source>
</evidence>
<dbReference type="InterPro" id="IPR015855">
    <property type="entry name" value="ABC_transpr_MalK-like"/>
</dbReference>
<evidence type="ECO:0000313" key="8">
    <source>
        <dbReference type="EMBL" id="MEK8028969.1"/>
    </source>
</evidence>
<dbReference type="Pfam" id="PF17912">
    <property type="entry name" value="OB_MalK"/>
    <property type="match status" value="1"/>
</dbReference>
<dbReference type="NCBIfam" id="NF008653">
    <property type="entry name" value="PRK11650.1"/>
    <property type="match status" value="1"/>
</dbReference>
<dbReference type="SUPFAM" id="SSF50331">
    <property type="entry name" value="MOP-like"/>
    <property type="match status" value="1"/>
</dbReference>
<proteinExistence type="predicted"/>
<dbReference type="InterPro" id="IPR012340">
    <property type="entry name" value="NA-bd_OB-fold"/>
</dbReference>
<dbReference type="SMART" id="SM00382">
    <property type="entry name" value="AAA"/>
    <property type="match status" value="1"/>
</dbReference>
<dbReference type="SUPFAM" id="SSF52540">
    <property type="entry name" value="P-loop containing nucleoside triphosphate hydrolases"/>
    <property type="match status" value="1"/>
</dbReference>
<dbReference type="Gene3D" id="3.40.50.300">
    <property type="entry name" value="P-loop containing nucleotide triphosphate hydrolases"/>
    <property type="match status" value="1"/>
</dbReference>
<dbReference type="EMBL" id="JBBUTF010000035">
    <property type="protein sequence ID" value="MEK8028969.1"/>
    <property type="molecule type" value="Genomic_DNA"/>
</dbReference>
<reference evidence="8 9" key="1">
    <citation type="submission" date="2024-04" db="EMBL/GenBank/DDBJ databases">
        <title>Novel species of the genus Ideonella isolated from streams.</title>
        <authorList>
            <person name="Lu H."/>
        </authorList>
    </citation>
    <scope>NUCLEOTIDE SEQUENCE [LARGE SCALE GENOMIC DNA]</scope>
    <source>
        <strain evidence="8 9">BYS139W</strain>
    </source>
</reference>
<evidence type="ECO:0000256" key="3">
    <source>
        <dbReference type="ARBA" id="ARBA00022519"/>
    </source>
</evidence>
<dbReference type="Gene3D" id="2.40.50.140">
    <property type="entry name" value="Nucleic acid-binding proteins"/>
    <property type="match status" value="1"/>
</dbReference>
<gene>
    <name evidence="8" type="primary">ugpC</name>
    <name evidence="8" type="ORF">AACH11_23680</name>
</gene>
<organism evidence="8 9">
    <name type="scientific">Pseudaquabacterium rugosum</name>
    <dbReference type="NCBI Taxonomy" id="2984194"/>
    <lineage>
        <taxon>Bacteria</taxon>
        <taxon>Pseudomonadati</taxon>
        <taxon>Pseudomonadota</taxon>
        <taxon>Betaproteobacteria</taxon>
        <taxon>Burkholderiales</taxon>
        <taxon>Sphaerotilaceae</taxon>
        <taxon>Pseudaquabacterium</taxon>
    </lineage>
</organism>
<dbReference type="Pfam" id="PF00005">
    <property type="entry name" value="ABC_tran"/>
    <property type="match status" value="1"/>
</dbReference>
<dbReference type="InterPro" id="IPR017871">
    <property type="entry name" value="ABC_transporter-like_CS"/>
</dbReference>
<evidence type="ECO:0000256" key="6">
    <source>
        <dbReference type="ARBA" id="ARBA00023136"/>
    </source>
</evidence>
<dbReference type="RefSeq" id="WP_341376756.1">
    <property type="nucleotide sequence ID" value="NZ_JBBUTF010000035.1"/>
</dbReference>
<name>A0ABU9BGT6_9BURK</name>
<keyword evidence="6" id="KW-0472">Membrane</keyword>
<evidence type="ECO:0000313" key="9">
    <source>
        <dbReference type="Proteomes" id="UP001368500"/>
    </source>
</evidence>
<dbReference type="PROSITE" id="PS50893">
    <property type="entry name" value="ABC_TRANSPORTER_2"/>
    <property type="match status" value="1"/>
</dbReference>